<comment type="caution">
    <text evidence="3">The sequence shown here is derived from an EMBL/GenBank/DDBJ whole genome shotgun (WGS) entry which is preliminary data.</text>
</comment>
<dbReference type="InterPro" id="IPR019405">
    <property type="entry name" value="Lactonase_7-beta_prop"/>
</dbReference>
<dbReference type="InterPro" id="IPR011048">
    <property type="entry name" value="Haem_d1_sf"/>
</dbReference>
<protein>
    <submittedName>
        <fullName evidence="3">6-phosphogluconolactonase</fullName>
        <ecNumber evidence="3">3.1.1.31</ecNumber>
    </submittedName>
</protein>
<proteinExistence type="inferred from homology"/>
<gene>
    <name evidence="3" type="ORF">GGR43_002779</name>
</gene>
<dbReference type="InterPro" id="IPR050282">
    <property type="entry name" value="Cycloisomerase_2"/>
</dbReference>
<evidence type="ECO:0000256" key="2">
    <source>
        <dbReference type="ARBA" id="ARBA00022526"/>
    </source>
</evidence>
<dbReference type="GO" id="GO:0017057">
    <property type="term" value="F:6-phosphogluconolactonase activity"/>
    <property type="evidence" value="ECO:0007669"/>
    <property type="project" value="UniProtKB-EC"/>
</dbReference>
<dbReference type="RefSeq" id="WP_188072553.1">
    <property type="nucleotide sequence ID" value="NZ_BSPS01000023.1"/>
</dbReference>
<keyword evidence="3" id="KW-0378">Hydrolase</keyword>
<dbReference type="InterPro" id="IPR015943">
    <property type="entry name" value="WD40/YVTN_repeat-like_dom_sf"/>
</dbReference>
<dbReference type="EMBL" id="JACIDT010000009">
    <property type="protein sequence ID" value="MBB3927056.1"/>
    <property type="molecule type" value="Genomic_DNA"/>
</dbReference>
<accession>A0A7W6FQE7</accession>
<dbReference type="AlphaFoldDB" id="A0A7W6FQE7"/>
<name>A0A7W6FQE7_9SPHN</name>
<dbReference type="Pfam" id="PF10282">
    <property type="entry name" value="Lactonase"/>
    <property type="match status" value="1"/>
</dbReference>
<reference evidence="3 4" key="1">
    <citation type="submission" date="2020-08" db="EMBL/GenBank/DDBJ databases">
        <title>Genomic Encyclopedia of Type Strains, Phase IV (KMG-IV): sequencing the most valuable type-strain genomes for metagenomic binning, comparative biology and taxonomic classification.</title>
        <authorList>
            <person name="Goeker M."/>
        </authorList>
    </citation>
    <scope>NUCLEOTIDE SEQUENCE [LARGE SCALE GENOMIC DNA]</scope>
    <source>
        <strain evidence="3 4">DSM 26189</strain>
    </source>
</reference>
<keyword evidence="4" id="KW-1185">Reference proteome</keyword>
<dbReference type="EC" id="3.1.1.31" evidence="3"/>
<dbReference type="Gene3D" id="2.130.10.10">
    <property type="entry name" value="YVTN repeat-like/Quinoprotein amine dehydrogenase"/>
    <property type="match status" value="1"/>
</dbReference>
<evidence type="ECO:0000256" key="1">
    <source>
        <dbReference type="ARBA" id="ARBA00005564"/>
    </source>
</evidence>
<evidence type="ECO:0000313" key="3">
    <source>
        <dbReference type="EMBL" id="MBB3927056.1"/>
    </source>
</evidence>
<comment type="similarity">
    <text evidence="1">Belongs to the cycloisomerase 2 family.</text>
</comment>
<sequence length="357" mass="38157">MFVVIGTFTGGFMGGAPSEGLYVFEVDPRRGDCRPVQTVGGLVSPSFLCRHPSRPLLYSVERQFSADRADEGGLTTWRMDPATGRLEQLGRCPSGGAFTAHVAITRDGRVVTTANPLGPTVASFLLDEDGVARRPSSIVTHHGRGARERQSAPWPHSSFADAEGARLLACDLSLDRVMLYDIGREDGRLEPSRQPFAQVSSGAGCRHLAFHPDGRFVYVVNELDCSLSVFAYDAETGSLIVRQTVPTVPGEAVDTSQPAEIAVHPAGHCLYVTNRGHESVAVFAIDAEDGRVRLIGHEPTLGDTPRHIALSPDGAHAFVANQLSGEVAVFVIDAASGRLTATDCRISVPSPSCCLVW</sequence>
<evidence type="ECO:0000313" key="4">
    <source>
        <dbReference type="Proteomes" id="UP000571950"/>
    </source>
</evidence>
<dbReference type="Proteomes" id="UP000571950">
    <property type="component" value="Unassembled WGS sequence"/>
</dbReference>
<dbReference type="PANTHER" id="PTHR30344">
    <property type="entry name" value="6-PHOSPHOGLUCONOLACTONASE-RELATED"/>
    <property type="match status" value="1"/>
</dbReference>
<dbReference type="SUPFAM" id="SSF51004">
    <property type="entry name" value="C-terminal (heme d1) domain of cytochrome cd1-nitrite reductase"/>
    <property type="match status" value="1"/>
</dbReference>
<dbReference type="GO" id="GO:0006006">
    <property type="term" value="P:glucose metabolic process"/>
    <property type="evidence" value="ECO:0007669"/>
    <property type="project" value="UniProtKB-KW"/>
</dbReference>
<dbReference type="PANTHER" id="PTHR30344:SF1">
    <property type="entry name" value="6-PHOSPHOGLUCONOLACTONASE"/>
    <property type="match status" value="1"/>
</dbReference>
<keyword evidence="2" id="KW-0313">Glucose metabolism</keyword>
<organism evidence="3 4">
    <name type="scientific">Sphingobium jiangsuense</name>
    <dbReference type="NCBI Taxonomy" id="870476"/>
    <lineage>
        <taxon>Bacteria</taxon>
        <taxon>Pseudomonadati</taxon>
        <taxon>Pseudomonadota</taxon>
        <taxon>Alphaproteobacteria</taxon>
        <taxon>Sphingomonadales</taxon>
        <taxon>Sphingomonadaceae</taxon>
        <taxon>Sphingobium</taxon>
    </lineage>
</organism>
<keyword evidence="2" id="KW-0119">Carbohydrate metabolism</keyword>